<evidence type="ECO:0000256" key="1">
    <source>
        <dbReference type="ARBA" id="ARBA00013247"/>
    </source>
</evidence>
<dbReference type="GO" id="GO:0006164">
    <property type="term" value="P:purine nucleotide biosynthetic process"/>
    <property type="evidence" value="ECO:0007669"/>
    <property type="project" value="TreeGrafter"/>
</dbReference>
<proteinExistence type="inferred from homology"/>
<comment type="similarity">
    <text evidence="8">Belongs to the ribose-phosphate pyrophosphokinase family.</text>
</comment>
<dbReference type="InterPro" id="IPR029057">
    <property type="entry name" value="PRTase-like"/>
</dbReference>
<gene>
    <name evidence="11" type="ORF">SAMN05444004_11123</name>
</gene>
<evidence type="ECO:0000256" key="3">
    <source>
        <dbReference type="ARBA" id="ARBA00022727"/>
    </source>
</evidence>
<dbReference type="AlphaFoldDB" id="A0A1H3S908"/>
<dbReference type="CDD" id="cd06223">
    <property type="entry name" value="PRTases_typeI"/>
    <property type="match status" value="1"/>
</dbReference>
<dbReference type="PANTHER" id="PTHR10210:SF32">
    <property type="entry name" value="RIBOSE-PHOSPHATE PYROPHOSPHOKINASE 2"/>
    <property type="match status" value="1"/>
</dbReference>
<evidence type="ECO:0000313" key="12">
    <source>
        <dbReference type="Proteomes" id="UP000198914"/>
    </source>
</evidence>
<dbReference type="GO" id="GO:0005737">
    <property type="term" value="C:cytoplasm"/>
    <property type="evidence" value="ECO:0007669"/>
    <property type="project" value="TreeGrafter"/>
</dbReference>
<dbReference type="NCBIfam" id="TIGR01251">
    <property type="entry name" value="ribP_PPkin"/>
    <property type="match status" value="1"/>
</dbReference>
<dbReference type="STRING" id="1244108.SAMN05444004_11123"/>
<evidence type="ECO:0000256" key="8">
    <source>
        <dbReference type="RuleBase" id="RU004324"/>
    </source>
</evidence>
<accession>A0A1H3S908</accession>
<dbReference type="GO" id="GO:0004749">
    <property type="term" value="F:ribose phosphate diphosphokinase activity"/>
    <property type="evidence" value="ECO:0007669"/>
    <property type="project" value="UniProtKB-EC"/>
</dbReference>
<dbReference type="OrthoDB" id="324294at2"/>
<dbReference type="SMART" id="SM01400">
    <property type="entry name" value="Pribosyltran_N"/>
    <property type="match status" value="1"/>
</dbReference>
<dbReference type="GO" id="GO:0000287">
    <property type="term" value="F:magnesium ion binding"/>
    <property type="evidence" value="ECO:0007669"/>
    <property type="project" value="InterPro"/>
</dbReference>
<dbReference type="EMBL" id="FNPX01000011">
    <property type="protein sequence ID" value="SDZ34384.1"/>
    <property type="molecule type" value="Genomic_DNA"/>
</dbReference>
<evidence type="ECO:0000256" key="5">
    <source>
        <dbReference type="ARBA" id="ARBA00022777"/>
    </source>
</evidence>
<dbReference type="GO" id="GO:0016301">
    <property type="term" value="F:kinase activity"/>
    <property type="evidence" value="ECO:0007669"/>
    <property type="project" value="UniProtKB-KW"/>
</dbReference>
<keyword evidence="4" id="KW-0547">Nucleotide-binding</keyword>
<organism evidence="11 12">
    <name type="scientific">Jannaschia faecimaris</name>
    <dbReference type="NCBI Taxonomy" id="1244108"/>
    <lineage>
        <taxon>Bacteria</taxon>
        <taxon>Pseudomonadati</taxon>
        <taxon>Pseudomonadota</taxon>
        <taxon>Alphaproteobacteria</taxon>
        <taxon>Rhodobacterales</taxon>
        <taxon>Roseobacteraceae</taxon>
        <taxon>Jannaschia</taxon>
    </lineage>
</organism>
<feature type="domain" description="Phosphoribosyltransferase" evidence="9">
    <location>
        <begin position="150"/>
        <end position="255"/>
    </location>
</feature>
<evidence type="ECO:0000313" key="11">
    <source>
        <dbReference type="EMBL" id="SDZ34384.1"/>
    </source>
</evidence>
<dbReference type="GO" id="GO:0006015">
    <property type="term" value="P:5-phosphoribose 1-diphosphate biosynthetic process"/>
    <property type="evidence" value="ECO:0007669"/>
    <property type="project" value="TreeGrafter"/>
</dbReference>
<dbReference type="SUPFAM" id="SSF53271">
    <property type="entry name" value="PRTase-like"/>
    <property type="match status" value="2"/>
</dbReference>
<keyword evidence="5 11" id="KW-0418">Kinase</keyword>
<dbReference type="InterPro" id="IPR005946">
    <property type="entry name" value="Rib-P_diPkinase"/>
</dbReference>
<dbReference type="Pfam" id="PF13793">
    <property type="entry name" value="Pribosyltran_N"/>
    <property type="match status" value="1"/>
</dbReference>
<dbReference type="InterPro" id="IPR029099">
    <property type="entry name" value="Pribosyltran_N"/>
</dbReference>
<evidence type="ECO:0000256" key="4">
    <source>
        <dbReference type="ARBA" id="ARBA00022741"/>
    </source>
</evidence>
<dbReference type="EC" id="2.7.6.1" evidence="1"/>
<evidence type="ECO:0000259" key="10">
    <source>
        <dbReference type="Pfam" id="PF13793"/>
    </source>
</evidence>
<evidence type="ECO:0000256" key="6">
    <source>
        <dbReference type="ARBA" id="ARBA00022840"/>
    </source>
</evidence>
<evidence type="ECO:0000259" key="9">
    <source>
        <dbReference type="Pfam" id="PF00156"/>
    </source>
</evidence>
<keyword evidence="3 8" id="KW-0545">Nucleotide biosynthesis</keyword>
<dbReference type="GO" id="GO:0005524">
    <property type="term" value="F:ATP binding"/>
    <property type="evidence" value="ECO:0007669"/>
    <property type="project" value="UniProtKB-KW"/>
</dbReference>
<dbReference type="Pfam" id="PF00156">
    <property type="entry name" value="Pribosyltran"/>
    <property type="match status" value="1"/>
</dbReference>
<dbReference type="RefSeq" id="WP_092646374.1">
    <property type="nucleotide sequence ID" value="NZ_FNPX01000011.1"/>
</dbReference>
<feature type="domain" description="Ribose-phosphate pyrophosphokinase N-terminal" evidence="10">
    <location>
        <begin position="1"/>
        <end position="121"/>
    </location>
</feature>
<dbReference type="FunFam" id="3.40.50.2020:FF:000014">
    <property type="entry name" value="Ribose-phosphate pyrophosphokinase 1"/>
    <property type="match status" value="1"/>
</dbReference>
<reference evidence="12" key="1">
    <citation type="submission" date="2016-10" db="EMBL/GenBank/DDBJ databases">
        <authorList>
            <person name="Varghese N."/>
            <person name="Submissions S."/>
        </authorList>
    </citation>
    <scope>NUCLEOTIDE SEQUENCE [LARGE SCALE GENOMIC DNA]</scope>
    <source>
        <strain evidence="12">DSM 100420</strain>
    </source>
</reference>
<name>A0A1H3S908_9RHOB</name>
<evidence type="ECO:0000256" key="2">
    <source>
        <dbReference type="ARBA" id="ARBA00022679"/>
    </source>
</evidence>
<keyword evidence="6" id="KW-0067">ATP-binding</keyword>
<evidence type="ECO:0000256" key="7">
    <source>
        <dbReference type="ARBA" id="ARBA00049535"/>
    </source>
</evidence>
<dbReference type="Gene3D" id="3.40.50.2020">
    <property type="match status" value="2"/>
</dbReference>
<keyword evidence="12" id="KW-1185">Reference proteome</keyword>
<keyword evidence="2" id="KW-0808">Transferase</keyword>
<dbReference type="PANTHER" id="PTHR10210">
    <property type="entry name" value="RIBOSE-PHOSPHATE DIPHOSPHOKINASE FAMILY MEMBER"/>
    <property type="match status" value="1"/>
</dbReference>
<comment type="catalytic activity">
    <reaction evidence="7">
        <text>D-ribose 5-phosphate + ATP = 5-phospho-alpha-D-ribose 1-diphosphate + AMP + H(+)</text>
        <dbReference type="Rhea" id="RHEA:15609"/>
        <dbReference type="ChEBI" id="CHEBI:15378"/>
        <dbReference type="ChEBI" id="CHEBI:30616"/>
        <dbReference type="ChEBI" id="CHEBI:58017"/>
        <dbReference type="ChEBI" id="CHEBI:78346"/>
        <dbReference type="ChEBI" id="CHEBI:456215"/>
        <dbReference type="EC" id="2.7.6.1"/>
    </reaction>
</comment>
<protein>
    <recommendedName>
        <fullName evidence="1">ribose-phosphate diphosphokinase</fullName>
        <ecNumber evidence="1">2.7.6.1</ecNumber>
    </recommendedName>
</protein>
<dbReference type="Proteomes" id="UP000198914">
    <property type="component" value="Unassembled WGS sequence"/>
</dbReference>
<dbReference type="InterPro" id="IPR000836">
    <property type="entry name" value="PRTase_dom"/>
</dbReference>
<sequence>MLLFALPEARHLADPLARALAIALAPLEDRAFEDGEGKLRPLTSVRGHDVFVIQSLHSRADLSVNDRLCRLLFLMGVLRDHGAARITVVTPYLCYSRKDRRTKPRDPLTLRYVAQLIEALGCDRIVTLEVHNLMAFQNAFRCQTIHLDMATVFEKAVATTLADKPVCVLSPDPGGIKRAQLFREALEARLDRPVGFAFVDKRRTAGVQTGGALSGDVAGARVLIVDDIIASGGTILAAARTCHAHQAADCIAIAAHGLFTSGADALFQSGEVSRILVSDSVPAQQAQIEVVSAVPALATTIRRLANRSGQ</sequence>
<dbReference type="GO" id="GO:0002189">
    <property type="term" value="C:ribose phosphate diphosphokinase complex"/>
    <property type="evidence" value="ECO:0007669"/>
    <property type="project" value="TreeGrafter"/>
</dbReference>